<gene>
    <name evidence="11" type="ORF">SFSGTM_12190</name>
</gene>
<dbReference type="AlphaFoldDB" id="A0A809RNW8"/>
<dbReference type="EMBL" id="AP021881">
    <property type="protein sequence ID" value="BBP00511.1"/>
    <property type="molecule type" value="Genomic_DNA"/>
</dbReference>
<sequence length="171" mass="19071">MVRVLLRFAHAVDALNDRVGRSVKWLILLVTLISAVNALWRYTFGESSNAGLEMQWYLFGAVFLLAAGDTLKHNGHVRIDFIYGRLSRRGQLLIDIFGTVLFLLPFCALIIWFSWPMFMLAWQSGEMSPDAGGLLRWPVKLLIPVGFGLLGLQGIAELIKHAAALCEEPSA</sequence>
<dbReference type="GO" id="GO:0022857">
    <property type="term" value="F:transmembrane transporter activity"/>
    <property type="evidence" value="ECO:0007669"/>
    <property type="project" value="UniProtKB-UniRule"/>
</dbReference>
<evidence type="ECO:0000256" key="2">
    <source>
        <dbReference type="ARBA" id="ARBA00022448"/>
    </source>
</evidence>
<evidence type="ECO:0000256" key="8">
    <source>
        <dbReference type="ARBA" id="ARBA00038436"/>
    </source>
</evidence>
<evidence type="ECO:0000256" key="5">
    <source>
        <dbReference type="ARBA" id="ARBA00022692"/>
    </source>
</evidence>
<evidence type="ECO:0000313" key="12">
    <source>
        <dbReference type="Proteomes" id="UP000463939"/>
    </source>
</evidence>
<dbReference type="Proteomes" id="UP000463939">
    <property type="component" value="Chromosome"/>
</dbReference>
<reference evidence="12" key="1">
    <citation type="submission" date="2019-11" db="EMBL/GenBank/DDBJ databases">
        <title>Isolation and characterization of a novel species in the genus Sulfuriferula.</title>
        <authorList>
            <person name="Mochizuki J."/>
            <person name="Kojima H."/>
            <person name="Fukui M."/>
        </authorList>
    </citation>
    <scope>NUCLEOTIDE SEQUENCE [LARGE SCALE GENOMIC DNA]</scope>
    <source>
        <strain evidence="12">SGTM</strain>
    </source>
</reference>
<comment type="similarity">
    <text evidence="8 9">Belongs to the TRAP transporter small permease family.</text>
</comment>
<dbReference type="Pfam" id="PF04290">
    <property type="entry name" value="DctQ"/>
    <property type="match status" value="1"/>
</dbReference>
<evidence type="ECO:0000256" key="7">
    <source>
        <dbReference type="ARBA" id="ARBA00023136"/>
    </source>
</evidence>
<keyword evidence="4 9" id="KW-0997">Cell inner membrane</keyword>
<feature type="transmembrane region" description="Helical" evidence="9">
    <location>
        <begin position="135"/>
        <end position="152"/>
    </location>
</feature>
<accession>A0A809RNW8</accession>
<dbReference type="InterPro" id="IPR007387">
    <property type="entry name" value="TRAP_DctQ"/>
</dbReference>
<keyword evidence="7 9" id="KW-0472">Membrane</keyword>
<evidence type="ECO:0000256" key="1">
    <source>
        <dbReference type="ARBA" id="ARBA00004429"/>
    </source>
</evidence>
<evidence type="ECO:0000256" key="4">
    <source>
        <dbReference type="ARBA" id="ARBA00022519"/>
    </source>
</evidence>
<comment type="subcellular location">
    <subcellularLocation>
        <location evidence="1 9">Cell inner membrane</location>
        <topology evidence="1 9">Multi-pass membrane protein</topology>
    </subcellularLocation>
</comment>
<comment type="subunit">
    <text evidence="9">The complex comprises the extracytoplasmic solute receptor protein and the two transmembrane proteins.</text>
</comment>
<evidence type="ECO:0000256" key="9">
    <source>
        <dbReference type="RuleBase" id="RU369079"/>
    </source>
</evidence>
<feature type="transmembrane region" description="Helical" evidence="9">
    <location>
        <begin position="54"/>
        <end position="71"/>
    </location>
</feature>
<evidence type="ECO:0000256" key="6">
    <source>
        <dbReference type="ARBA" id="ARBA00022989"/>
    </source>
</evidence>
<dbReference type="KEGG" id="sniv:SFSGTM_12190"/>
<proteinExistence type="inferred from homology"/>
<keyword evidence="5 9" id="KW-0812">Transmembrane</keyword>
<protein>
    <recommendedName>
        <fullName evidence="9">TRAP transporter small permease protein</fullName>
    </recommendedName>
</protein>
<keyword evidence="6 9" id="KW-1133">Transmembrane helix</keyword>
<dbReference type="GO" id="GO:0005886">
    <property type="term" value="C:plasma membrane"/>
    <property type="evidence" value="ECO:0007669"/>
    <property type="project" value="UniProtKB-SubCell"/>
</dbReference>
<dbReference type="PANTHER" id="PTHR35011">
    <property type="entry name" value="2,3-DIKETO-L-GULONATE TRAP TRANSPORTER SMALL PERMEASE PROTEIN YIAM"/>
    <property type="match status" value="1"/>
</dbReference>
<evidence type="ECO:0000313" key="11">
    <source>
        <dbReference type="EMBL" id="BBP00511.1"/>
    </source>
</evidence>
<evidence type="ECO:0000259" key="10">
    <source>
        <dbReference type="Pfam" id="PF04290"/>
    </source>
</evidence>
<keyword evidence="3" id="KW-1003">Cell membrane</keyword>
<dbReference type="PANTHER" id="PTHR35011:SF4">
    <property type="entry name" value="SLL1102 PROTEIN"/>
    <property type="match status" value="1"/>
</dbReference>
<organism evidence="11 12">
    <name type="scientific">Sulfuriferula nivalis</name>
    <dbReference type="NCBI Taxonomy" id="2675298"/>
    <lineage>
        <taxon>Bacteria</taxon>
        <taxon>Pseudomonadati</taxon>
        <taxon>Pseudomonadota</taxon>
        <taxon>Betaproteobacteria</taxon>
        <taxon>Nitrosomonadales</taxon>
        <taxon>Sulfuricellaceae</taxon>
        <taxon>Sulfuriferula</taxon>
    </lineage>
</organism>
<feature type="domain" description="Tripartite ATP-independent periplasmic transporters DctQ component" evidence="10">
    <location>
        <begin position="31"/>
        <end position="162"/>
    </location>
</feature>
<comment type="function">
    <text evidence="9">Part of the tripartite ATP-independent periplasmic (TRAP) transport system.</text>
</comment>
<feature type="transmembrane region" description="Helical" evidence="9">
    <location>
        <begin position="92"/>
        <end position="115"/>
    </location>
</feature>
<keyword evidence="2 9" id="KW-0813">Transport</keyword>
<evidence type="ECO:0000256" key="3">
    <source>
        <dbReference type="ARBA" id="ARBA00022475"/>
    </source>
</evidence>
<dbReference type="RefSeq" id="WP_232526055.1">
    <property type="nucleotide sequence ID" value="NZ_AP021881.1"/>
</dbReference>
<name>A0A809RNW8_9PROT</name>
<dbReference type="InterPro" id="IPR055348">
    <property type="entry name" value="DctQ"/>
</dbReference>
<keyword evidence="12" id="KW-1185">Reference proteome</keyword>
<feature type="transmembrane region" description="Helical" evidence="9">
    <location>
        <begin position="25"/>
        <end position="42"/>
    </location>
</feature>